<dbReference type="OrthoDB" id="29755at2759"/>
<dbReference type="EMBL" id="UXUI01007859">
    <property type="protein sequence ID" value="VDD89698.1"/>
    <property type="molecule type" value="Genomic_DNA"/>
</dbReference>
<reference evidence="9" key="1">
    <citation type="submission" date="2017-02" db="UniProtKB">
        <authorList>
            <consortium name="WormBaseParasite"/>
        </authorList>
    </citation>
    <scope>IDENTIFICATION</scope>
</reference>
<dbReference type="AlphaFoldDB" id="A0A0N4V3U4"/>
<name>A0A0N4V3U4_ENTVE</name>
<evidence type="ECO:0000256" key="4">
    <source>
        <dbReference type="ARBA" id="ARBA00023163"/>
    </source>
</evidence>
<dbReference type="Pfam" id="PF04729">
    <property type="entry name" value="ASF1_hist_chap"/>
    <property type="match status" value="1"/>
</dbReference>
<gene>
    <name evidence="7" type="ORF">EVEC_LOCUS4449</name>
</gene>
<dbReference type="WBParaSite" id="EVEC_0000474101-mRNA-1">
    <property type="protein sequence ID" value="EVEC_0000474101-mRNA-1"/>
    <property type="gene ID" value="EVEC_0000474101"/>
</dbReference>
<evidence type="ECO:0000256" key="5">
    <source>
        <dbReference type="ARBA" id="ARBA00023186"/>
    </source>
</evidence>
<organism evidence="9">
    <name type="scientific">Enterobius vermicularis</name>
    <name type="common">Human pinworm</name>
    <dbReference type="NCBI Taxonomy" id="51028"/>
    <lineage>
        <taxon>Eukaryota</taxon>
        <taxon>Metazoa</taxon>
        <taxon>Ecdysozoa</taxon>
        <taxon>Nematoda</taxon>
        <taxon>Chromadorea</taxon>
        <taxon>Rhabditida</taxon>
        <taxon>Spirurina</taxon>
        <taxon>Oxyuridomorpha</taxon>
        <taxon>Oxyuroidea</taxon>
        <taxon>Oxyuridae</taxon>
        <taxon>Enterobius</taxon>
    </lineage>
</organism>
<dbReference type="PANTHER" id="PTHR12040:SF0">
    <property type="entry name" value="HISTONE CHAPERONE ASF1"/>
    <property type="match status" value="1"/>
</dbReference>
<evidence type="ECO:0000313" key="7">
    <source>
        <dbReference type="EMBL" id="VDD89698.1"/>
    </source>
</evidence>
<dbReference type="SUPFAM" id="SSF101546">
    <property type="entry name" value="ASF1-like"/>
    <property type="match status" value="1"/>
</dbReference>
<comment type="subcellular location">
    <subcellularLocation>
        <location evidence="1">Nucleus</location>
    </subcellularLocation>
</comment>
<dbReference type="GO" id="GO:0005634">
    <property type="term" value="C:nucleus"/>
    <property type="evidence" value="ECO:0007669"/>
    <property type="project" value="UniProtKB-SubCell"/>
</dbReference>
<dbReference type="PANTHER" id="PTHR12040">
    <property type="entry name" value="ANTI-SILENCING PROTEIN 1"/>
    <property type="match status" value="1"/>
</dbReference>
<sequence length="226" mass="25256">MASLVNICSVNVLDNPSKFTDPFKLEITFEVFENLAEDLDWELLYVGSAESEKYDQVLDSVLVGPVVEGRHKFVFQADGPDVSKIPQDDLVGVTVLLLKCSYMEQEFINIGWFVATEYTELELRENPPTTPILEKLERKVCTDDVRVTTFPIKWVKNQDDEASDGGEVDGLTDGVRELPVDGRTAENQSADAESAPPVRNLAGILLQKVKLIVKADMCAKNFFSFF</sequence>
<protein>
    <submittedName>
        <fullName evidence="9">Anti-silencing function protein 1</fullName>
    </submittedName>
</protein>
<keyword evidence="5" id="KW-0143">Chaperone</keyword>
<dbReference type="GO" id="GO:0006335">
    <property type="term" value="P:DNA replication-dependent chromatin assembly"/>
    <property type="evidence" value="ECO:0007669"/>
    <property type="project" value="TreeGrafter"/>
</dbReference>
<evidence type="ECO:0000256" key="6">
    <source>
        <dbReference type="ARBA" id="ARBA00023242"/>
    </source>
</evidence>
<keyword evidence="4" id="KW-0804">Transcription</keyword>
<evidence type="ECO:0000313" key="8">
    <source>
        <dbReference type="Proteomes" id="UP000274131"/>
    </source>
</evidence>
<dbReference type="GO" id="GO:0042393">
    <property type="term" value="F:histone binding"/>
    <property type="evidence" value="ECO:0007669"/>
    <property type="project" value="TreeGrafter"/>
</dbReference>
<dbReference type="STRING" id="51028.A0A0N4V3U4"/>
<dbReference type="Gene3D" id="2.60.40.1490">
    <property type="entry name" value="Histone chaperone ASF1-like"/>
    <property type="match status" value="1"/>
</dbReference>
<dbReference type="InterPro" id="IPR006818">
    <property type="entry name" value="ASF1-like"/>
</dbReference>
<evidence type="ECO:0000256" key="2">
    <source>
        <dbReference type="ARBA" id="ARBA00006051"/>
    </source>
</evidence>
<dbReference type="InterPro" id="IPR036747">
    <property type="entry name" value="ASF1-like_sf"/>
</dbReference>
<comment type="similarity">
    <text evidence="2">Belongs to the ASF1 family.</text>
</comment>
<dbReference type="Proteomes" id="UP000274131">
    <property type="component" value="Unassembled WGS sequence"/>
</dbReference>
<evidence type="ECO:0000313" key="9">
    <source>
        <dbReference type="WBParaSite" id="EVEC_0000474101-mRNA-1"/>
    </source>
</evidence>
<keyword evidence="6" id="KW-0539">Nucleus</keyword>
<proteinExistence type="inferred from homology"/>
<dbReference type="GO" id="GO:0000785">
    <property type="term" value="C:chromatin"/>
    <property type="evidence" value="ECO:0007669"/>
    <property type="project" value="TreeGrafter"/>
</dbReference>
<reference evidence="7 8" key="2">
    <citation type="submission" date="2018-10" db="EMBL/GenBank/DDBJ databases">
        <authorList>
            <consortium name="Pathogen Informatics"/>
        </authorList>
    </citation>
    <scope>NUCLEOTIDE SEQUENCE [LARGE SCALE GENOMIC DNA]</scope>
</reference>
<evidence type="ECO:0000256" key="3">
    <source>
        <dbReference type="ARBA" id="ARBA00023015"/>
    </source>
</evidence>
<accession>A0A0N4V3U4</accession>
<keyword evidence="8" id="KW-1185">Reference proteome</keyword>
<evidence type="ECO:0000256" key="1">
    <source>
        <dbReference type="ARBA" id="ARBA00004123"/>
    </source>
</evidence>
<keyword evidence="3" id="KW-0805">Transcription regulation</keyword>